<accession>A0A0F9QRR2</accession>
<evidence type="ECO:0000313" key="1">
    <source>
        <dbReference type="EMBL" id="KKN45159.1"/>
    </source>
</evidence>
<proteinExistence type="predicted"/>
<dbReference type="EMBL" id="LAZR01001409">
    <property type="protein sequence ID" value="KKN45159.1"/>
    <property type="molecule type" value="Genomic_DNA"/>
</dbReference>
<name>A0A0F9QRR2_9ZZZZ</name>
<sequence length="79" mass="8803">MSERHEQTAADKAWKRYRGAARISGNSSADFLQGFAVGKAEGKRETYSRFDFFLDQLEAELAAESSPDGQEGNTDANRR</sequence>
<comment type="caution">
    <text evidence="1">The sequence shown here is derived from an EMBL/GenBank/DDBJ whole genome shotgun (WGS) entry which is preliminary data.</text>
</comment>
<organism evidence="1">
    <name type="scientific">marine sediment metagenome</name>
    <dbReference type="NCBI Taxonomy" id="412755"/>
    <lineage>
        <taxon>unclassified sequences</taxon>
        <taxon>metagenomes</taxon>
        <taxon>ecological metagenomes</taxon>
    </lineage>
</organism>
<gene>
    <name evidence="1" type="ORF">LCGC14_0686120</name>
</gene>
<protein>
    <submittedName>
        <fullName evidence="1">Uncharacterized protein</fullName>
    </submittedName>
</protein>
<reference evidence="1" key="1">
    <citation type="journal article" date="2015" name="Nature">
        <title>Complex archaea that bridge the gap between prokaryotes and eukaryotes.</title>
        <authorList>
            <person name="Spang A."/>
            <person name="Saw J.H."/>
            <person name="Jorgensen S.L."/>
            <person name="Zaremba-Niedzwiedzka K."/>
            <person name="Martijn J."/>
            <person name="Lind A.E."/>
            <person name="van Eijk R."/>
            <person name="Schleper C."/>
            <person name="Guy L."/>
            <person name="Ettema T.J."/>
        </authorList>
    </citation>
    <scope>NUCLEOTIDE SEQUENCE</scope>
</reference>
<dbReference type="AlphaFoldDB" id="A0A0F9QRR2"/>